<proteinExistence type="predicted"/>
<reference evidence="4" key="1">
    <citation type="submission" date="2018-06" db="EMBL/GenBank/DDBJ databases">
        <authorList>
            <person name="Zhirakovskaya E."/>
        </authorList>
    </citation>
    <scope>NUCLEOTIDE SEQUENCE</scope>
</reference>
<sequence>MQATTPNQILQVENLVRSYKGTRRSPARRAVDGLSISIADGEWVALLGPNGSGKSTLVRILATLDRPDSGRVLADGQDLATPAQLAAYRRSLGVVFQHAGLDKLLTVRENLAAQAALHGLRGREAAEAIERVASMLTIADRLHDRIGTLSGGLARRCDLARALLPRPRLLILDEATTGLDHDARIAFLDQLAALRESDQTGPMTILMTTHLMDEAERADRVLMLHAGHLVREGSPDALREAVGATAIRCPAASVEAETIFHEAGIPTTIHGRERVALAGTAHTADNAEALARVASQLALAGVAFAVSPPTLGDAYLEATGAALTEQNGATP</sequence>
<protein>
    <recommendedName>
        <fullName evidence="3">ABC transporter domain-containing protein</fullName>
    </recommendedName>
</protein>
<evidence type="ECO:0000259" key="3">
    <source>
        <dbReference type="PROSITE" id="PS50893"/>
    </source>
</evidence>
<accession>A0A3B1E2Q4</accession>
<dbReference type="InterPro" id="IPR003439">
    <property type="entry name" value="ABC_transporter-like_ATP-bd"/>
</dbReference>
<dbReference type="GO" id="GO:0016887">
    <property type="term" value="F:ATP hydrolysis activity"/>
    <property type="evidence" value="ECO:0007669"/>
    <property type="project" value="InterPro"/>
</dbReference>
<keyword evidence="1" id="KW-0547">Nucleotide-binding</keyword>
<dbReference type="Pfam" id="PF00005">
    <property type="entry name" value="ABC_tran"/>
    <property type="match status" value="1"/>
</dbReference>
<gene>
    <name evidence="4" type="ORF">MNBD_PLANCTO03-288</name>
</gene>
<dbReference type="PANTHER" id="PTHR43582:SF5">
    <property type="entry name" value="ABC TRANSPORTER"/>
    <property type="match status" value="1"/>
</dbReference>
<evidence type="ECO:0000313" key="4">
    <source>
        <dbReference type="EMBL" id="VAX42830.1"/>
    </source>
</evidence>
<name>A0A3B1E2Q4_9ZZZZ</name>
<organism evidence="4">
    <name type="scientific">hydrothermal vent metagenome</name>
    <dbReference type="NCBI Taxonomy" id="652676"/>
    <lineage>
        <taxon>unclassified sequences</taxon>
        <taxon>metagenomes</taxon>
        <taxon>ecological metagenomes</taxon>
    </lineage>
</organism>
<dbReference type="EMBL" id="UOGK01000761">
    <property type="protein sequence ID" value="VAX42830.1"/>
    <property type="molecule type" value="Genomic_DNA"/>
</dbReference>
<dbReference type="AlphaFoldDB" id="A0A3B1E2Q4"/>
<dbReference type="PANTHER" id="PTHR43582">
    <property type="entry name" value="LINEARMYCIN RESISTANCE ATP-BINDING PROTEIN LNRL"/>
    <property type="match status" value="1"/>
</dbReference>
<dbReference type="SMART" id="SM00382">
    <property type="entry name" value="AAA"/>
    <property type="match status" value="1"/>
</dbReference>
<keyword evidence="2" id="KW-0067">ATP-binding</keyword>
<evidence type="ECO:0000256" key="1">
    <source>
        <dbReference type="ARBA" id="ARBA00022741"/>
    </source>
</evidence>
<dbReference type="SUPFAM" id="SSF52540">
    <property type="entry name" value="P-loop containing nucleoside triphosphate hydrolases"/>
    <property type="match status" value="1"/>
</dbReference>
<dbReference type="GO" id="GO:0005524">
    <property type="term" value="F:ATP binding"/>
    <property type="evidence" value="ECO:0007669"/>
    <property type="project" value="UniProtKB-KW"/>
</dbReference>
<dbReference type="InterPro" id="IPR027417">
    <property type="entry name" value="P-loop_NTPase"/>
</dbReference>
<dbReference type="InterPro" id="IPR003593">
    <property type="entry name" value="AAA+_ATPase"/>
</dbReference>
<dbReference type="Gene3D" id="3.40.50.300">
    <property type="entry name" value="P-loop containing nucleotide triphosphate hydrolases"/>
    <property type="match status" value="1"/>
</dbReference>
<evidence type="ECO:0000256" key="2">
    <source>
        <dbReference type="ARBA" id="ARBA00022840"/>
    </source>
</evidence>
<feature type="domain" description="ABC transporter" evidence="3">
    <location>
        <begin position="10"/>
        <end position="251"/>
    </location>
</feature>
<dbReference type="PROSITE" id="PS50893">
    <property type="entry name" value="ABC_TRANSPORTER_2"/>
    <property type="match status" value="1"/>
</dbReference>